<evidence type="ECO:0000313" key="4">
    <source>
        <dbReference type="Proteomes" id="UP000017396"/>
    </source>
</evidence>
<sequence length="817" mass="87755">MLALLLGLVVSVVAVAALLLSSQLATATSTSRDQAEALRLAEGASELVRNKLLEDFQRAGLTRSEWLRRLLLPPGDPQSRYSANRDRPQLQAFLLVSAERVAGQPGTYYADPGAIYLDSPAPAVVVARLFAVSSSTTQDLEVRATAYLRAASQTVARSLQGRSAETFDFALLAREPNCQFCHLQLQGNVGALLHFRPGFEHVAADKSAHADAGFDENSGTLASGPSSLWGDGDREGILEDSGSTSSENALASQIRGDIYANQLVTNDKTDLDFATGRASRLNGVTLEADRPGQQARINLRYPGPAFYLLRGRDVDQNGRSDDFPPFDSEALRREASGSVRGQVQAVPFGSLYSSRFIDRLGPVVSGQAVLLGEAPSAANHYCETASAPLLIEGDLFVEGDVVLRGCVSGQGQIYAGRNLYIAGNVVYQHPPGSFGNYTASSDPDAAARADIAAGRDSLLLAANGSIVLGDYTDQEADSSQRLYRERAGERHIRSRFHLDTGQKADIQLVENRVEELVRTAGGQHFTLAGEAVGESQIRPLEAYEALIRPVFWNHAQGKLQPWLSDGDYRALLGQAVPGGVGSVSSWRIDASTYQLQPASGPPDSLLNLVRSGDPAKIDLCRRFFENNLRFTNADASAASRAQAVIAQLQSAQAGWNEAAKSFLDTAGGYDRQRWMLDLINFQSGAADPYAVVRPVQIERVDALLYSARRIAGHVGATNLTVNGGLVAPEVAITAPGAGWLASEVADPEIKARIQAKAGEENPLSGTSYNRTAFNYDYRLRNQGASLRYVLRLATAESIRFAGGGSITRKVCRNAQCN</sequence>
<evidence type="ECO:0000256" key="2">
    <source>
        <dbReference type="SAM" id="SignalP"/>
    </source>
</evidence>
<evidence type="ECO:0000313" key="3">
    <source>
        <dbReference type="EMBL" id="AGY57104.1"/>
    </source>
</evidence>
<keyword evidence="4" id="KW-1185">Reference proteome</keyword>
<organism evidence="3 4">
    <name type="scientific">Gloeobacter kilaueensis (strain ATCC BAA-2537 / CCAP 1431/1 / ULC 316 / JS1)</name>
    <dbReference type="NCBI Taxonomy" id="1183438"/>
    <lineage>
        <taxon>Bacteria</taxon>
        <taxon>Bacillati</taxon>
        <taxon>Cyanobacteriota</taxon>
        <taxon>Cyanophyceae</taxon>
        <taxon>Gloeobacterales</taxon>
        <taxon>Gloeobacteraceae</taxon>
        <taxon>Gloeobacter</taxon>
    </lineage>
</organism>
<accession>U5QHJ1</accession>
<dbReference type="eggNOG" id="ENOG5033K0M">
    <property type="taxonomic scope" value="Bacteria"/>
</dbReference>
<feature type="region of interest" description="Disordered" evidence="1">
    <location>
        <begin position="213"/>
        <end position="245"/>
    </location>
</feature>
<keyword evidence="2" id="KW-0732">Signal</keyword>
<dbReference type="KEGG" id="glj:GKIL_0858"/>
<dbReference type="HOGENOM" id="CLU_345733_0_0_3"/>
<reference evidence="3 4" key="1">
    <citation type="journal article" date="2013" name="PLoS ONE">
        <title>Cultivation and Complete Genome Sequencing of Gloeobacter kilaueensis sp. nov., from a Lava Cave in Kilauea Caldera, Hawai'i.</title>
        <authorList>
            <person name="Saw J.H."/>
            <person name="Schatz M."/>
            <person name="Brown M.V."/>
            <person name="Kunkel D.D."/>
            <person name="Foster J.S."/>
            <person name="Shick H."/>
            <person name="Christensen S."/>
            <person name="Hou S."/>
            <person name="Wan X."/>
            <person name="Donachie S.P."/>
        </authorList>
    </citation>
    <scope>NUCLEOTIDE SEQUENCE [LARGE SCALE GENOMIC DNA]</scope>
    <source>
        <strain evidence="4">JS</strain>
    </source>
</reference>
<evidence type="ECO:0000256" key="1">
    <source>
        <dbReference type="SAM" id="MobiDB-lite"/>
    </source>
</evidence>
<dbReference type="STRING" id="1183438.GKIL_0858"/>
<feature type="signal peptide" evidence="2">
    <location>
        <begin position="1"/>
        <end position="27"/>
    </location>
</feature>
<proteinExistence type="predicted"/>
<gene>
    <name evidence="3" type="ORF">GKIL_0858</name>
</gene>
<feature type="compositionally biased region" description="Polar residues" evidence="1">
    <location>
        <begin position="217"/>
        <end position="226"/>
    </location>
</feature>
<dbReference type="AlphaFoldDB" id="U5QHJ1"/>
<feature type="chain" id="PRO_5004663722" evidence="2">
    <location>
        <begin position="28"/>
        <end position="817"/>
    </location>
</feature>
<name>U5QHJ1_GLOK1</name>
<dbReference type="EMBL" id="CP003587">
    <property type="protein sequence ID" value="AGY57104.1"/>
    <property type="molecule type" value="Genomic_DNA"/>
</dbReference>
<protein>
    <submittedName>
        <fullName evidence="3">Uncharacterized protein</fullName>
    </submittedName>
</protein>
<dbReference type="Proteomes" id="UP000017396">
    <property type="component" value="Chromosome"/>
</dbReference>